<dbReference type="Gene3D" id="1.10.340.70">
    <property type="match status" value="1"/>
</dbReference>
<dbReference type="GO" id="GO:0003676">
    <property type="term" value="F:nucleic acid binding"/>
    <property type="evidence" value="ECO:0007669"/>
    <property type="project" value="InterPro"/>
</dbReference>
<dbReference type="CDD" id="cd09274">
    <property type="entry name" value="RNase_HI_RT_Ty3"/>
    <property type="match status" value="1"/>
</dbReference>
<dbReference type="InterPro" id="IPR050951">
    <property type="entry name" value="Retrovirus_Pol_polyprotein"/>
</dbReference>
<dbReference type="Pfam" id="PF00665">
    <property type="entry name" value="rve"/>
    <property type="match status" value="1"/>
</dbReference>
<dbReference type="OrthoDB" id="775972at2759"/>
<dbReference type="CDD" id="cd01650">
    <property type="entry name" value="RT_nLTR_like"/>
    <property type="match status" value="1"/>
</dbReference>
<dbReference type="Pfam" id="PF00078">
    <property type="entry name" value="RVT_1"/>
    <property type="match status" value="2"/>
</dbReference>
<dbReference type="InterPro" id="IPR036397">
    <property type="entry name" value="RNaseH_sf"/>
</dbReference>
<evidence type="ECO:0000256" key="1">
    <source>
        <dbReference type="SAM" id="MobiDB-lite"/>
    </source>
</evidence>
<feature type="compositionally biased region" description="Polar residues" evidence="1">
    <location>
        <begin position="189"/>
        <end position="205"/>
    </location>
</feature>
<dbReference type="InterPro" id="IPR041588">
    <property type="entry name" value="Integrase_H2C2"/>
</dbReference>
<dbReference type="PANTHER" id="PTHR37984:SF8">
    <property type="entry name" value="CCHC-TYPE DOMAIN-CONTAINING PROTEIN"/>
    <property type="match status" value="1"/>
</dbReference>
<dbReference type="SUPFAM" id="SSF56672">
    <property type="entry name" value="DNA/RNA polymerases"/>
    <property type="match status" value="2"/>
</dbReference>
<dbReference type="PROSITE" id="PS50878">
    <property type="entry name" value="RT_POL"/>
    <property type="match status" value="2"/>
</dbReference>
<dbReference type="Pfam" id="PF17919">
    <property type="entry name" value="RT_RNaseH_2"/>
    <property type="match status" value="1"/>
</dbReference>
<feature type="compositionally biased region" description="Basic and acidic residues" evidence="1">
    <location>
        <begin position="206"/>
        <end position="217"/>
    </location>
</feature>
<dbReference type="InterPro" id="IPR001584">
    <property type="entry name" value="Integrase_cat-core"/>
</dbReference>
<dbReference type="InterPro" id="IPR012337">
    <property type="entry name" value="RNaseH-like_sf"/>
</dbReference>
<dbReference type="FunFam" id="3.30.70.270:FF:000026">
    <property type="entry name" value="Transposon Ty3-G Gag-Pol polyprotein"/>
    <property type="match status" value="1"/>
</dbReference>
<dbReference type="InterPro" id="IPR043502">
    <property type="entry name" value="DNA/RNA_pol_sf"/>
</dbReference>
<dbReference type="PROSITE" id="PS50994">
    <property type="entry name" value="INTEGRASE"/>
    <property type="match status" value="1"/>
</dbReference>
<organism evidence="2 3">
    <name type="scientific">Paramuricea clavata</name>
    <name type="common">Red gorgonian</name>
    <name type="synonym">Violescent sea-whip</name>
    <dbReference type="NCBI Taxonomy" id="317549"/>
    <lineage>
        <taxon>Eukaryota</taxon>
        <taxon>Metazoa</taxon>
        <taxon>Cnidaria</taxon>
        <taxon>Anthozoa</taxon>
        <taxon>Octocorallia</taxon>
        <taxon>Malacalcyonacea</taxon>
        <taxon>Plexauridae</taxon>
        <taxon>Paramuricea</taxon>
    </lineage>
</organism>
<dbReference type="FunFam" id="1.10.340.70:FF:000003">
    <property type="entry name" value="Protein CBG25708"/>
    <property type="match status" value="1"/>
</dbReference>
<sequence length="1588" mass="181258">MASSIPAPKPLSFTGNVAENWRKWLQQYKLFMAATEKNRKSEKLQCAMFLTLAGETAIEIYNTFAFTESEIDKIEPLIHKFEAYCTPKKNLTYERHVFHSRKQHVDETFDHFLTDLKMIIRKCSYGQLADDLLRDQIVEGIQSDKVRARLLRESELDLQKCIDICRADEAATARMKSLSNTCDLNNVDQVNSSRGNTRGNPSSSMDKSKFETKKRDPPSTCSRCGYTHGSRSCPANGRICHNCGRFNHFQKMCRSEKPKTKVETVEQQQTSVMSDEDFIVDAVKSTTNIKDPQNVWITPLLVHNTIIPLKLDTGSDVNILSFNDFKTLKDQPKLLPTKVKLTAYEGSEIPTKGESYVDTPTVKQPNGDPIFSDYADVFTGLGDLPGQVHIQLTPNAIPRIDACRRIPFPLQQQVKDELDRMERMKVIEKVERPTQWVNSMVVVHKPNGALRICMDPKNLNKSIMREHYKLPTREEVMSRFAGATVFSKLDASSGFWQLNLDNESSDLCTFNTQFGRYRYLRLPFGISSAPEIYHRTIHQMFEHVDGVDTSMDDIIIWGSNVEEHDQRLHQVLQVARQNNLKLRMEKCEIRVQELTFLGDTISVDGIKPDQRKVQAINNMEKPTNRKELQCFLGMVNYLARFLPNLSVKTEPLRKLLEQKNRWEWHHEHDNAFEELKNLVCSEPVLAMYNPKQPIRISTDASRSGLGAVLEQQTDGHWLPVAYHSRAVTDAESRYAVIELETLAIATACERFHQYIYGQQVEINTDHKPLVAIFSKPLNDCPPRIERLRLRLQRYDLHLTYVPGKENYTADTLSRLPNQAKVYSITEADVQVHVEGIMATTLVSDRKKTEIKHEMEQDTSMQKLIKVIQAGWPDERQACSGELQAYWNYRDELCIHEGLIYKGKRIIIPLKLRKEVLSQIHAGHMGHEKCKRRARQVVFWPGMNHEIDTLVNQCEACQKHQHQHPVEPLKPHLVPNRPWQKVATDLFELNNQHYIVIVDAYSNYPEVQELTSQSSKSVINAMKTVFARLGIPEEVLSDNGPCYSSAEFASFAKQWDFNHITSSPGFPQSNGLAERTVQTVKNIISKSIESKEDYQMGLLVYRDTPLANGFTPAELLMGRKIRSNLPITGLTLNPATPPNVKDIKEQEKNNQKLYHDQHAEKLSVLIPGDRVRVRQDAKPHWKDKGTFYTNSINANLDNPKNLWKIIRNLAPSNHSNSPNHLTIDGKTLTNPKDIADSFNDHFTNIRNSVSLNSFTNNSNWDYLSNFLSSKIPPNTTFTIPPISESFVRNSLNHLPETKAAGLDRIGGYFLKIAATAISPALTKIYNLSINSASFPDLWKIAKVSPLFKSGSLFDRSNFRPISVLAVISKILERHVHNSFYHFLTEYNLLVENQFGFRTSRSCELAVTHLTDKILTNIDNKKLNGLLLVDFKKAFDLVDHEILILKLRMFGCSPLVLKWFTSYLSDRYQRTYFKNTLSDMRPVKIGVPQGSILGPLLFILFINDLPSQLSHSESTMFADDTTVLTEGSSIHDLNVKLNLVAQDLSTWTQQNRMVTNTLKTKTMLIHSPQQLKNTSDRSLSVTLNGNILAQ</sequence>
<dbReference type="GO" id="GO:0015074">
    <property type="term" value="P:DNA integration"/>
    <property type="evidence" value="ECO:0007669"/>
    <property type="project" value="InterPro"/>
</dbReference>
<evidence type="ECO:0000313" key="2">
    <source>
        <dbReference type="EMBL" id="CAB3994115.1"/>
    </source>
</evidence>
<dbReference type="InterPro" id="IPR000477">
    <property type="entry name" value="RT_dom"/>
</dbReference>
<gene>
    <name evidence="2" type="ORF">PACLA_8A015852</name>
</gene>
<dbReference type="Gene3D" id="3.10.10.10">
    <property type="entry name" value="HIV Type 1 Reverse Transcriptase, subunit A, domain 1"/>
    <property type="match status" value="1"/>
</dbReference>
<dbReference type="PANTHER" id="PTHR37984">
    <property type="entry name" value="PROTEIN CBG26694"/>
    <property type="match status" value="1"/>
</dbReference>
<dbReference type="FunFam" id="3.30.420.10:FF:000063">
    <property type="entry name" value="Retrovirus-related Pol polyprotein from transposon 297-like Protein"/>
    <property type="match status" value="1"/>
</dbReference>
<dbReference type="Gene3D" id="4.10.60.10">
    <property type="entry name" value="Zinc finger, CCHC-type"/>
    <property type="match status" value="1"/>
</dbReference>
<dbReference type="InterPro" id="IPR041577">
    <property type="entry name" value="RT_RNaseH_2"/>
</dbReference>
<dbReference type="InterPro" id="IPR043128">
    <property type="entry name" value="Rev_trsase/Diguanyl_cyclase"/>
</dbReference>
<dbReference type="Gene3D" id="3.30.70.270">
    <property type="match status" value="2"/>
</dbReference>
<proteinExistence type="predicted"/>
<name>A0A6S7GR53_PARCT</name>
<accession>A0A6S7GR53</accession>
<reference evidence="2" key="1">
    <citation type="submission" date="2020-04" db="EMBL/GenBank/DDBJ databases">
        <authorList>
            <person name="Alioto T."/>
            <person name="Alioto T."/>
            <person name="Gomez Garrido J."/>
        </authorList>
    </citation>
    <scope>NUCLEOTIDE SEQUENCE</scope>
    <source>
        <strain evidence="2">A484AB</strain>
    </source>
</reference>
<dbReference type="Gene3D" id="3.30.420.10">
    <property type="entry name" value="Ribonuclease H-like superfamily/Ribonuclease H"/>
    <property type="match status" value="1"/>
</dbReference>
<dbReference type="EMBL" id="CACRXK020002393">
    <property type="protein sequence ID" value="CAB3994115.1"/>
    <property type="molecule type" value="Genomic_DNA"/>
</dbReference>
<dbReference type="Proteomes" id="UP001152795">
    <property type="component" value="Unassembled WGS sequence"/>
</dbReference>
<keyword evidence="3" id="KW-1185">Reference proteome</keyword>
<comment type="caution">
    <text evidence="2">The sequence shown here is derived from an EMBL/GenBank/DDBJ whole genome shotgun (WGS) entry which is preliminary data.</text>
</comment>
<dbReference type="CDD" id="cd01647">
    <property type="entry name" value="RT_LTR"/>
    <property type="match status" value="1"/>
</dbReference>
<feature type="region of interest" description="Disordered" evidence="1">
    <location>
        <begin position="189"/>
        <end position="217"/>
    </location>
</feature>
<dbReference type="SUPFAM" id="SSF53098">
    <property type="entry name" value="Ribonuclease H-like"/>
    <property type="match status" value="1"/>
</dbReference>
<dbReference type="Pfam" id="PF17921">
    <property type="entry name" value="Integrase_H2C2"/>
    <property type="match status" value="1"/>
</dbReference>
<protein>
    <submittedName>
        <fullName evidence="2">Transposon Ty3-G Gag-Pol poly</fullName>
    </submittedName>
</protein>
<evidence type="ECO:0000313" key="3">
    <source>
        <dbReference type="Proteomes" id="UP001152795"/>
    </source>
</evidence>
<feature type="non-terminal residue" evidence="2">
    <location>
        <position position="1588"/>
    </location>
</feature>